<feature type="transmembrane region" description="Helical" evidence="5">
    <location>
        <begin position="92"/>
        <end position="117"/>
    </location>
</feature>
<dbReference type="PROSITE" id="PS50850">
    <property type="entry name" value="MFS"/>
    <property type="match status" value="1"/>
</dbReference>
<dbReference type="OrthoDB" id="6770063at2759"/>
<dbReference type="PANTHER" id="PTHR23501:SF39">
    <property type="entry name" value="MULTIDRUG TRANSPORTER, PUTATIVE (AFU_ORTHOLOGUE AFUA_1G05010)-RELATED"/>
    <property type="match status" value="1"/>
</dbReference>
<evidence type="ECO:0000256" key="5">
    <source>
        <dbReference type="SAM" id="Phobius"/>
    </source>
</evidence>
<feature type="transmembrane region" description="Helical" evidence="5">
    <location>
        <begin position="331"/>
        <end position="352"/>
    </location>
</feature>
<feature type="transmembrane region" description="Helical" evidence="5">
    <location>
        <begin position="246"/>
        <end position="266"/>
    </location>
</feature>
<keyword evidence="2 5" id="KW-0812">Transmembrane</keyword>
<feature type="domain" description="Major facilitator superfamily (MFS) profile" evidence="6">
    <location>
        <begin position="92"/>
        <end position="596"/>
    </location>
</feature>
<evidence type="ECO:0000313" key="8">
    <source>
        <dbReference type="Proteomes" id="UP000235786"/>
    </source>
</evidence>
<proteinExistence type="predicted"/>
<dbReference type="Proteomes" id="UP000235786">
    <property type="component" value="Unassembled WGS sequence"/>
</dbReference>
<evidence type="ECO:0000313" key="7">
    <source>
        <dbReference type="EMBL" id="PMD34859.1"/>
    </source>
</evidence>
<protein>
    <submittedName>
        <fullName evidence="7">MFS general substrate transporter</fullName>
    </submittedName>
</protein>
<dbReference type="PANTHER" id="PTHR23501">
    <property type="entry name" value="MAJOR FACILITATOR SUPERFAMILY"/>
    <property type="match status" value="1"/>
</dbReference>
<dbReference type="Gene3D" id="1.20.1250.20">
    <property type="entry name" value="MFS general substrate transporter like domains"/>
    <property type="match status" value="1"/>
</dbReference>
<organism evidence="7 8">
    <name type="scientific">Hyaloscypha variabilis (strain UAMH 11265 / GT02V1 / F)</name>
    <name type="common">Meliniomyces variabilis</name>
    <dbReference type="NCBI Taxonomy" id="1149755"/>
    <lineage>
        <taxon>Eukaryota</taxon>
        <taxon>Fungi</taxon>
        <taxon>Dikarya</taxon>
        <taxon>Ascomycota</taxon>
        <taxon>Pezizomycotina</taxon>
        <taxon>Leotiomycetes</taxon>
        <taxon>Helotiales</taxon>
        <taxon>Hyaloscyphaceae</taxon>
        <taxon>Hyaloscypha</taxon>
        <taxon>Hyaloscypha variabilis</taxon>
    </lineage>
</organism>
<feature type="transmembrane region" description="Helical" evidence="5">
    <location>
        <begin position="570"/>
        <end position="591"/>
    </location>
</feature>
<gene>
    <name evidence="7" type="ORF">L207DRAFT_467686</name>
</gene>
<dbReference type="InterPro" id="IPR020846">
    <property type="entry name" value="MFS_dom"/>
</dbReference>
<feature type="transmembrane region" description="Helical" evidence="5">
    <location>
        <begin position="163"/>
        <end position="185"/>
    </location>
</feature>
<feature type="transmembrane region" description="Helical" evidence="5">
    <location>
        <begin position="502"/>
        <end position="529"/>
    </location>
</feature>
<feature type="transmembrane region" description="Helical" evidence="5">
    <location>
        <begin position="303"/>
        <end position="325"/>
    </location>
</feature>
<dbReference type="SUPFAM" id="SSF103473">
    <property type="entry name" value="MFS general substrate transporter"/>
    <property type="match status" value="1"/>
</dbReference>
<feature type="transmembrane region" description="Helical" evidence="5">
    <location>
        <begin position="129"/>
        <end position="151"/>
    </location>
</feature>
<dbReference type="GO" id="GO:0022857">
    <property type="term" value="F:transmembrane transporter activity"/>
    <property type="evidence" value="ECO:0007669"/>
    <property type="project" value="InterPro"/>
</dbReference>
<dbReference type="GO" id="GO:0005886">
    <property type="term" value="C:plasma membrane"/>
    <property type="evidence" value="ECO:0007669"/>
    <property type="project" value="TreeGrafter"/>
</dbReference>
<evidence type="ECO:0000256" key="2">
    <source>
        <dbReference type="ARBA" id="ARBA00022692"/>
    </source>
</evidence>
<dbReference type="InterPro" id="IPR011701">
    <property type="entry name" value="MFS"/>
</dbReference>
<dbReference type="EMBL" id="KZ613953">
    <property type="protein sequence ID" value="PMD34859.1"/>
    <property type="molecule type" value="Genomic_DNA"/>
</dbReference>
<reference evidence="7 8" key="1">
    <citation type="submission" date="2016-04" db="EMBL/GenBank/DDBJ databases">
        <title>A degradative enzymes factory behind the ericoid mycorrhizal symbiosis.</title>
        <authorList>
            <consortium name="DOE Joint Genome Institute"/>
            <person name="Martino E."/>
            <person name="Morin E."/>
            <person name="Grelet G."/>
            <person name="Kuo A."/>
            <person name="Kohler A."/>
            <person name="Daghino S."/>
            <person name="Barry K."/>
            <person name="Choi C."/>
            <person name="Cichocki N."/>
            <person name="Clum A."/>
            <person name="Copeland A."/>
            <person name="Hainaut M."/>
            <person name="Haridas S."/>
            <person name="Labutti K."/>
            <person name="Lindquist E."/>
            <person name="Lipzen A."/>
            <person name="Khouja H.-R."/>
            <person name="Murat C."/>
            <person name="Ohm R."/>
            <person name="Olson A."/>
            <person name="Spatafora J."/>
            <person name="Veneault-Fourrey C."/>
            <person name="Henrissat B."/>
            <person name="Grigoriev I."/>
            <person name="Martin F."/>
            <person name="Perotto S."/>
        </authorList>
    </citation>
    <scope>NUCLEOTIDE SEQUENCE [LARGE SCALE GENOMIC DNA]</scope>
    <source>
        <strain evidence="7 8">F</strain>
    </source>
</reference>
<dbReference type="InterPro" id="IPR036259">
    <property type="entry name" value="MFS_trans_sf"/>
</dbReference>
<sequence>MALYLYQKFIKNRNPSAPVRSDPKAPTQYELCIHQRNGSLASDAGLMPKGHELGEYAPRKDIVDHLSSQDTAGDCRICKDERRQMKHYRRRLMLGLFFPFLVQSLDVTIIAGALPFIASDFHQLSQLNWIVSAFNLTSAAFIPFWGQFADVFGRYSALQGSMLLMLLGSVLCSAAPVTAFAMLLLGRALQGIGRAGLLIVAKAILADKVSLKENAKNNTVFTIVGGVGYGIGPVIGGYLTEASWRWCFIINIPLAVVGLVLAHFVLRPVLLGPQKITRTDDSTEEVSQTFSARLNTLDFGGQILFIFGMGLFVLALTWAGAYYPWRDVKVIAPLVVGSILIFLFIAWEYMMLPGHFLARHAPTRRPMLPLNLLFTRNAGLLVYINLITGMAIYAVYYFVDLYFALVKNYSSGKAGVNLAYYMPGLGAGAYLAIFACNVWPLQTVFPLFTGCTIEATGITILAIAINSGNLQLIYGMLALTGVGTGLRMMPGTLHGIAYHPDAIASIVSLMSLALTLGGTLATTIMLNIFNNVLSQAGISFNGVSSSSFDQISSLPAEELVFFRGKAQRGIVLAFWAITAFMWLGVVVSLGLGNVRIGKGEEGDRITGKGSYIGTLLRRRGGKEEVEGSA</sequence>
<comment type="subcellular location">
    <subcellularLocation>
        <location evidence="1">Membrane</location>
        <topology evidence="1">Multi-pass membrane protein</topology>
    </subcellularLocation>
</comment>
<evidence type="ECO:0000256" key="3">
    <source>
        <dbReference type="ARBA" id="ARBA00022989"/>
    </source>
</evidence>
<feature type="transmembrane region" description="Helical" evidence="5">
    <location>
        <begin position="219"/>
        <end position="240"/>
    </location>
</feature>
<dbReference type="Pfam" id="PF07690">
    <property type="entry name" value="MFS_1"/>
    <property type="match status" value="1"/>
</dbReference>
<feature type="transmembrane region" description="Helical" evidence="5">
    <location>
        <begin position="373"/>
        <end position="398"/>
    </location>
</feature>
<feature type="transmembrane region" description="Helical" evidence="5">
    <location>
        <begin position="418"/>
        <end position="438"/>
    </location>
</feature>
<name>A0A2J6R8K4_HYAVF</name>
<feature type="transmembrane region" description="Helical" evidence="5">
    <location>
        <begin position="445"/>
        <end position="465"/>
    </location>
</feature>
<evidence type="ECO:0000256" key="1">
    <source>
        <dbReference type="ARBA" id="ARBA00004141"/>
    </source>
</evidence>
<keyword evidence="3 5" id="KW-1133">Transmembrane helix</keyword>
<feature type="transmembrane region" description="Helical" evidence="5">
    <location>
        <begin position="471"/>
        <end position="490"/>
    </location>
</feature>
<evidence type="ECO:0000259" key="6">
    <source>
        <dbReference type="PROSITE" id="PS50850"/>
    </source>
</evidence>
<dbReference type="AlphaFoldDB" id="A0A2J6R8K4"/>
<keyword evidence="8" id="KW-1185">Reference proteome</keyword>
<keyword evidence="4 5" id="KW-0472">Membrane</keyword>
<accession>A0A2J6R8K4</accession>
<evidence type="ECO:0000256" key="4">
    <source>
        <dbReference type="ARBA" id="ARBA00023136"/>
    </source>
</evidence>